<dbReference type="RefSeq" id="WP_030073300.1">
    <property type="nucleotide sequence ID" value="NZ_JRKI01000009.1"/>
</dbReference>
<dbReference type="AlphaFoldDB" id="A0A0D7CQZ3"/>
<protein>
    <submittedName>
        <fullName evidence="2">Uncharacterized protein</fullName>
    </submittedName>
</protein>
<feature type="region of interest" description="Disordered" evidence="1">
    <location>
        <begin position="39"/>
        <end position="60"/>
    </location>
</feature>
<evidence type="ECO:0000313" key="2">
    <source>
        <dbReference type="EMBL" id="KIZ18648.1"/>
    </source>
</evidence>
<name>A0A0D7CQZ3_9ACTN</name>
<reference evidence="2 3" key="1">
    <citation type="submission" date="2014-09" db="EMBL/GenBank/DDBJ databases">
        <title>Draft genome sequence of Streptomyces natalensis ATCC 27448, producer of the antifungal pimaricin.</title>
        <authorList>
            <person name="Mendes M.V."/>
            <person name="Beites T."/>
            <person name="Pires S."/>
            <person name="Santos C.L."/>
            <person name="Moradas-Ferreira P."/>
        </authorList>
    </citation>
    <scope>NUCLEOTIDE SEQUENCE [LARGE SCALE GENOMIC DNA]</scope>
    <source>
        <strain evidence="2 3">ATCC 27448</strain>
    </source>
</reference>
<keyword evidence="3" id="KW-1185">Reference proteome</keyword>
<dbReference type="PATRIC" id="fig|1240678.4.peg.1806"/>
<organism evidence="2 3">
    <name type="scientific">Streptomyces natalensis ATCC 27448</name>
    <dbReference type="NCBI Taxonomy" id="1240678"/>
    <lineage>
        <taxon>Bacteria</taxon>
        <taxon>Bacillati</taxon>
        <taxon>Actinomycetota</taxon>
        <taxon>Actinomycetes</taxon>
        <taxon>Kitasatosporales</taxon>
        <taxon>Streptomycetaceae</taxon>
        <taxon>Streptomyces</taxon>
    </lineage>
</organism>
<evidence type="ECO:0000313" key="3">
    <source>
        <dbReference type="Proteomes" id="UP000032458"/>
    </source>
</evidence>
<evidence type="ECO:0000256" key="1">
    <source>
        <dbReference type="SAM" id="MobiDB-lite"/>
    </source>
</evidence>
<dbReference type="InterPro" id="IPR046224">
    <property type="entry name" value="DUF6257"/>
</dbReference>
<comment type="caution">
    <text evidence="2">The sequence shown here is derived from an EMBL/GenBank/DDBJ whole genome shotgun (WGS) entry which is preliminary data.</text>
</comment>
<dbReference type="Pfam" id="PF19771">
    <property type="entry name" value="DUF6257"/>
    <property type="match status" value="1"/>
</dbReference>
<dbReference type="EMBL" id="JRKI01000009">
    <property type="protein sequence ID" value="KIZ18648.1"/>
    <property type="molecule type" value="Genomic_DNA"/>
</dbReference>
<accession>A0A0D7CQZ3</accession>
<sequence length="60" mass="7001">MARHDDPKLTTTEKARIAVLVGRMCKRHIAGPDVHQRDLERRVDRILDGARERDKKNARQ</sequence>
<gene>
    <name evidence="2" type="ORF">SNA_08625</name>
</gene>
<dbReference type="Proteomes" id="UP000032458">
    <property type="component" value="Unassembled WGS sequence"/>
</dbReference>
<proteinExistence type="predicted"/>